<comment type="similarity">
    <text evidence="1">Belongs to the HipA Ser/Thr kinase family.</text>
</comment>
<dbReference type="GO" id="GO:0005829">
    <property type="term" value="C:cytosol"/>
    <property type="evidence" value="ECO:0007669"/>
    <property type="project" value="TreeGrafter"/>
</dbReference>
<dbReference type="Pfam" id="PF07804">
    <property type="entry name" value="HipA_C"/>
    <property type="match status" value="1"/>
</dbReference>
<evidence type="ECO:0000256" key="2">
    <source>
        <dbReference type="ARBA" id="ARBA00022679"/>
    </source>
</evidence>
<dbReference type="Gene3D" id="1.10.1070.20">
    <property type="match status" value="1"/>
</dbReference>
<dbReference type="PANTHER" id="PTHR37419:SF8">
    <property type="entry name" value="TOXIN YJJJ"/>
    <property type="match status" value="1"/>
</dbReference>
<evidence type="ECO:0000256" key="3">
    <source>
        <dbReference type="ARBA" id="ARBA00022777"/>
    </source>
</evidence>
<dbReference type="Pfam" id="PF13657">
    <property type="entry name" value="Couple_hipA"/>
    <property type="match status" value="1"/>
</dbReference>
<evidence type="ECO:0000313" key="6">
    <source>
        <dbReference type="EMBL" id="BBE09266.1"/>
    </source>
</evidence>
<evidence type="ECO:0000313" key="7">
    <source>
        <dbReference type="Proteomes" id="UP000282597"/>
    </source>
</evidence>
<protein>
    <submittedName>
        <fullName evidence="6">HipA domain-containing protein</fullName>
    </submittedName>
</protein>
<dbReference type="AlphaFoldDB" id="A0A2Z6EV45"/>
<dbReference type="KEGG" id="mcys:MCB1EB_1105"/>
<dbReference type="EMBL" id="AP018150">
    <property type="protein sequence ID" value="BBE09266.1"/>
    <property type="molecule type" value="Genomic_DNA"/>
</dbReference>
<keyword evidence="7" id="KW-1185">Reference proteome</keyword>
<keyword evidence="3" id="KW-0418">Kinase</keyword>
<keyword evidence="2" id="KW-0808">Transferase</keyword>
<dbReference type="InterPro" id="IPR017508">
    <property type="entry name" value="HipA_N1"/>
</dbReference>
<organism evidence="6 7">
    <name type="scientific">Mycoavidus cysteinexigens</name>
    <dbReference type="NCBI Taxonomy" id="1553431"/>
    <lineage>
        <taxon>Bacteria</taxon>
        <taxon>Pseudomonadati</taxon>
        <taxon>Pseudomonadota</taxon>
        <taxon>Betaproteobacteria</taxon>
        <taxon>Burkholderiales</taxon>
        <taxon>Burkholderiaceae</taxon>
        <taxon>Mycoavidus</taxon>
    </lineage>
</organism>
<accession>A0A2Z6EV45</accession>
<dbReference type="InterPro" id="IPR012893">
    <property type="entry name" value="HipA-like_C"/>
</dbReference>
<evidence type="ECO:0000259" key="5">
    <source>
        <dbReference type="Pfam" id="PF13657"/>
    </source>
</evidence>
<name>A0A2Z6EV45_9BURK</name>
<dbReference type="GO" id="GO:0004674">
    <property type="term" value="F:protein serine/threonine kinase activity"/>
    <property type="evidence" value="ECO:0007669"/>
    <property type="project" value="TreeGrafter"/>
</dbReference>
<evidence type="ECO:0000256" key="1">
    <source>
        <dbReference type="ARBA" id="ARBA00010164"/>
    </source>
</evidence>
<dbReference type="InterPro" id="IPR052028">
    <property type="entry name" value="HipA_Ser/Thr_kinase"/>
</dbReference>
<feature type="domain" description="HipA-like C-terminal" evidence="4">
    <location>
        <begin position="168"/>
        <end position="400"/>
    </location>
</feature>
<feature type="domain" description="HipA N-terminal subdomain 1" evidence="5">
    <location>
        <begin position="9"/>
        <end position="119"/>
    </location>
</feature>
<dbReference type="Proteomes" id="UP000282597">
    <property type="component" value="Chromosome"/>
</dbReference>
<reference evidence="6 7" key="1">
    <citation type="journal article" date="2018" name="Microbes Environ.">
        <title>Comparative Genomic Insights into Endofungal Lifestyles of Two Bacterial Endosymbionts, Mycoavidus cysteinexigens and Burkholderia rhizoxinica.</title>
        <authorList>
            <person name="Sharmin D."/>
            <person name="Guo Y."/>
            <person name="Nishizawa T."/>
            <person name="Ohshima S."/>
            <person name="Sato Y."/>
            <person name="Takashima Y."/>
            <person name="Narisawa K."/>
            <person name="Ohta H."/>
        </authorList>
    </citation>
    <scope>NUCLEOTIDE SEQUENCE [LARGE SCALE GENOMIC DNA]</scope>
    <source>
        <strain evidence="6 7">B1-EB</strain>
    </source>
</reference>
<sequence length="425" mass="47014">MYQAVDTIEVRIWGKTVGAVTFAPTLGYYAFEYDPAWQKQGIELAPLTMPIAQAFYVFPSLPEITYKRLPAMLADALPDDFGNALIDAYLAQAGVEKNAITPLDRLAYMGNRGIGALEFRPARGPKRSKATALKLHELVSSSQKTLAGQFAGDKETEAAIMNLIQVGTSAGGARAKAVIAWNAETNEIRSGQLPADPGFDYWLLKLDGVGQDSELGASADYGRIEYAYYLMASAAGITMTECRLLEENGRAHFMTRRFDRQNGAKLHTQTLCAMQHLDYKQRATHSYSQYFQVIQQLGLGPAALEEGFRRMVFNVLAANCDDHTKNLSFLLAENGQWRLAPAYDVTHAYNAQGQWTYQHLMSVNGAFKNITRDDLLSVGDRFFAPRCKEVIKQVKAAIARWPEFAAQAGILEVDAARIQGDFVVI</sequence>
<gene>
    <name evidence="6" type="ORF">MCB1EB_1105</name>
</gene>
<proteinExistence type="inferred from homology"/>
<evidence type="ECO:0000259" key="4">
    <source>
        <dbReference type="Pfam" id="PF07804"/>
    </source>
</evidence>
<dbReference type="PANTHER" id="PTHR37419">
    <property type="entry name" value="SERINE/THREONINE-PROTEIN KINASE TOXIN HIPA"/>
    <property type="match status" value="1"/>
</dbReference>
<dbReference type="RefSeq" id="WP_045362235.1">
    <property type="nucleotide sequence ID" value="NZ_AP018150.1"/>
</dbReference>